<evidence type="ECO:0000256" key="1">
    <source>
        <dbReference type="SAM" id="MobiDB-lite"/>
    </source>
</evidence>
<sequence>MPAGRDVAKENVGQRAAGFLARQMGDEDRLDRGQVDPRLEQHGPDGVDDDDDVAVPSGGLLHQLVPAVPRIQSRGVAVAVVALDNVSVLAGVGGDEDNGDVVVAGAVEGRRKQIRVVEDDVARPGPDGRDGVVEIHVVDGGGAPALAEGALVAVAVPTSVGPVGVALGTGAEDAQGLLGGRQGQQTALVLEQRDGIAGDVSSDDMVVGLGGHELVDQADGRVGPGRGIQEALPLVRVGVKVCGREAARPVLAHAVPRGHDARRHVVEPVHGHGAVEHGARQLAHPVRGADKGDLRVARHVHVEAGQGRGHAGHVPEPVRHDEALQSELVLDEAVDEEGVLAARGAVDLQGDCQRIKNPAWRDAKSESDTHRVVSHHDGPDSGPDALGKGPHVEFVQDSIVYPIPASAAGRRTKRKHGLANVGAVSLLDRIVHAIDFLLVADKVLDGGDDAARLHAANRLARAHGLQHGVGAEALPVAAALWLAADGADGGPEPDVDALCAGLVANGLGAPSQELLVPGGAGGDGVGEDGDVVGLADAVGPVVEAELGEAETGDGARVAVAAAGGSTC</sequence>
<evidence type="ECO:0000313" key="2">
    <source>
        <dbReference type="EMBL" id="KAF4506766.1"/>
    </source>
</evidence>
<organism evidence="2 3">
    <name type="scientific">Ophiocordyceps sinensis</name>
    <dbReference type="NCBI Taxonomy" id="72228"/>
    <lineage>
        <taxon>Eukaryota</taxon>
        <taxon>Fungi</taxon>
        <taxon>Dikarya</taxon>
        <taxon>Ascomycota</taxon>
        <taxon>Pezizomycotina</taxon>
        <taxon>Sordariomycetes</taxon>
        <taxon>Hypocreomycetidae</taxon>
        <taxon>Hypocreales</taxon>
        <taxon>Ophiocordycipitaceae</taxon>
        <taxon>Ophiocordyceps</taxon>
    </lineage>
</organism>
<comment type="caution">
    <text evidence="2">The sequence shown here is derived from an EMBL/GenBank/DDBJ whole genome shotgun (WGS) entry which is preliminary data.</text>
</comment>
<keyword evidence="3" id="KW-1185">Reference proteome</keyword>
<accession>A0A8H4LXK1</accession>
<evidence type="ECO:0000313" key="3">
    <source>
        <dbReference type="Proteomes" id="UP000557566"/>
    </source>
</evidence>
<protein>
    <submittedName>
        <fullName evidence="2">Uncharacterized protein</fullName>
    </submittedName>
</protein>
<reference evidence="2 3" key="1">
    <citation type="journal article" date="2020" name="Genome Biol. Evol.">
        <title>A new high-quality draft genome assembly of the Chinese cordyceps Ophiocordyceps sinensis.</title>
        <authorList>
            <person name="Shu R."/>
            <person name="Zhang J."/>
            <person name="Meng Q."/>
            <person name="Zhang H."/>
            <person name="Zhou G."/>
            <person name="Li M."/>
            <person name="Wu P."/>
            <person name="Zhao Y."/>
            <person name="Chen C."/>
            <person name="Qin Q."/>
        </authorList>
    </citation>
    <scope>NUCLEOTIDE SEQUENCE [LARGE SCALE GENOMIC DNA]</scope>
    <source>
        <strain evidence="2 3">IOZ07</strain>
    </source>
</reference>
<feature type="compositionally biased region" description="Basic and acidic residues" evidence="1">
    <location>
        <begin position="360"/>
        <end position="379"/>
    </location>
</feature>
<dbReference type="Proteomes" id="UP000557566">
    <property type="component" value="Unassembled WGS sequence"/>
</dbReference>
<feature type="region of interest" description="Disordered" evidence="1">
    <location>
        <begin position="1"/>
        <end position="49"/>
    </location>
</feature>
<feature type="compositionally biased region" description="Basic and acidic residues" evidence="1">
    <location>
        <begin position="24"/>
        <end position="45"/>
    </location>
</feature>
<name>A0A8H4LXK1_9HYPO</name>
<dbReference type="EMBL" id="JAAVMX010000007">
    <property type="protein sequence ID" value="KAF4506766.1"/>
    <property type="molecule type" value="Genomic_DNA"/>
</dbReference>
<dbReference type="AlphaFoldDB" id="A0A8H4LXK1"/>
<feature type="region of interest" description="Disordered" evidence="1">
    <location>
        <begin position="360"/>
        <end position="388"/>
    </location>
</feature>
<proteinExistence type="predicted"/>
<gene>
    <name evidence="2" type="ORF">G6O67_006815</name>
</gene>